<keyword evidence="2" id="KW-1185">Reference proteome</keyword>
<reference evidence="1" key="1">
    <citation type="journal article" date="2020" name="Fungal Divers.">
        <title>Resolving the Mortierellaceae phylogeny through synthesis of multi-gene phylogenetics and phylogenomics.</title>
        <authorList>
            <person name="Vandepol N."/>
            <person name="Liber J."/>
            <person name="Desiro A."/>
            <person name="Na H."/>
            <person name="Kennedy M."/>
            <person name="Barry K."/>
            <person name="Grigoriev I.V."/>
            <person name="Miller A.N."/>
            <person name="O'Donnell K."/>
            <person name="Stajich J.E."/>
            <person name="Bonito G."/>
        </authorList>
    </citation>
    <scope>NUCLEOTIDE SEQUENCE</scope>
    <source>
        <strain evidence="1">KOD1015</strain>
    </source>
</reference>
<dbReference type="EMBL" id="JAABOA010002753">
    <property type="protein sequence ID" value="KAF9579441.1"/>
    <property type="molecule type" value="Genomic_DNA"/>
</dbReference>
<comment type="caution">
    <text evidence="1">The sequence shown here is derived from an EMBL/GenBank/DDBJ whole genome shotgun (WGS) entry which is preliminary data.</text>
</comment>
<evidence type="ECO:0000313" key="1">
    <source>
        <dbReference type="EMBL" id="KAF9579441.1"/>
    </source>
</evidence>
<proteinExistence type="predicted"/>
<accession>A0A9P6FRH5</accession>
<gene>
    <name evidence="1" type="ORF">BGW38_004292</name>
</gene>
<sequence>GELVQGPEEEKIVGDKIKRDGVSEQGIIQKRSVIGEQKKKESGILHTAFAVRLSERN</sequence>
<organism evidence="1 2">
    <name type="scientific">Lunasporangiospora selenospora</name>
    <dbReference type="NCBI Taxonomy" id="979761"/>
    <lineage>
        <taxon>Eukaryota</taxon>
        <taxon>Fungi</taxon>
        <taxon>Fungi incertae sedis</taxon>
        <taxon>Mucoromycota</taxon>
        <taxon>Mortierellomycotina</taxon>
        <taxon>Mortierellomycetes</taxon>
        <taxon>Mortierellales</taxon>
        <taxon>Mortierellaceae</taxon>
        <taxon>Lunasporangiospora</taxon>
    </lineage>
</organism>
<evidence type="ECO:0000313" key="2">
    <source>
        <dbReference type="Proteomes" id="UP000780801"/>
    </source>
</evidence>
<protein>
    <submittedName>
        <fullName evidence="1">Uncharacterized protein</fullName>
    </submittedName>
</protein>
<dbReference type="AlphaFoldDB" id="A0A9P6FRH5"/>
<feature type="non-terminal residue" evidence="1">
    <location>
        <position position="1"/>
    </location>
</feature>
<dbReference type="Proteomes" id="UP000780801">
    <property type="component" value="Unassembled WGS sequence"/>
</dbReference>
<name>A0A9P6FRH5_9FUNG</name>